<name>A0A8H4QRQ4_9AGAR</name>
<evidence type="ECO:0000256" key="1">
    <source>
        <dbReference type="SAM" id="Phobius"/>
    </source>
</evidence>
<dbReference type="EMBL" id="JAACJL010000034">
    <property type="protein sequence ID" value="KAF4615666.1"/>
    <property type="molecule type" value="Genomic_DNA"/>
</dbReference>
<gene>
    <name evidence="2" type="ORF">D9613_012518</name>
</gene>
<feature type="transmembrane region" description="Helical" evidence="1">
    <location>
        <begin position="151"/>
        <end position="172"/>
    </location>
</feature>
<dbReference type="AlphaFoldDB" id="A0A8H4QRQ4"/>
<keyword evidence="3" id="KW-1185">Reference proteome</keyword>
<protein>
    <submittedName>
        <fullName evidence="2">Uncharacterized protein</fullName>
    </submittedName>
</protein>
<accession>A0A8H4QRQ4</accession>
<reference evidence="2 3" key="1">
    <citation type="submission" date="2019-12" db="EMBL/GenBank/DDBJ databases">
        <authorList>
            <person name="Floudas D."/>
            <person name="Bentzer J."/>
            <person name="Ahren D."/>
            <person name="Johansson T."/>
            <person name="Persson P."/>
            <person name="Tunlid A."/>
        </authorList>
    </citation>
    <scope>NUCLEOTIDE SEQUENCE [LARGE SCALE GENOMIC DNA]</scope>
    <source>
        <strain evidence="2 3">CBS 102.39</strain>
    </source>
</reference>
<proteinExistence type="predicted"/>
<feature type="transmembrane region" description="Helical" evidence="1">
    <location>
        <begin position="245"/>
        <end position="266"/>
    </location>
</feature>
<sequence length="342" mass="37854">MAGHSSFPSLSFSTSSTLQDASCQHPLSSPHSRTPASCDSTVFLQCPSKVHIVPSLQSRRVERDNAWIEMQDMEEGRDREPQNREGHDDWRDIPLIPIHIAPPRRTSFEAPAPALNYDSRYNASYSVPSQHSSPLPSAPPSPTVMTRMSVAWRYFIGVLCTLYTFGICHLYFEKFRMKPEERNSISIRTSSVVGVDPTHAQWLKVVRRMCGIWRLARVGCGLLLPLSVALLQIEGVVTTVFAKTCAISTAIFAGTGVLSSAMYLFCRKQLSGGENREKWKEGYRAGFGGPDGVENGGVLDLFGVAANDTPLGGALYERTLRSSTPQQGDTVMRCQRSLHRMD</sequence>
<feature type="transmembrane region" description="Helical" evidence="1">
    <location>
        <begin position="215"/>
        <end position="233"/>
    </location>
</feature>
<evidence type="ECO:0000313" key="3">
    <source>
        <dbReference type="Proteomes" id="UP000521872"/>
    </source>
</evidence>
<keyword evidence="1" id="KW-0472">Membrane</keyword>
<keyword evidence="1" id="KW-0812">Transmembrane</keyword>
<keyword evidence="1" id="KW-1133">Transmembrane helix</keyword>
<comment type="caution">
    <text evidence="2">The sequence shown here is derived from an EMBL/GenBank/DDBJ whole genome shotgun (WGS) entry which is preliminary data.</text>
</comment>
<dbReference type="Proteomes" id="UP000521872">
    <property type="component" value="Unassembled WGS sequence"/>
</dbReference>
<organism evidence="2 3">
    <name type="scientific">Agrocybe pediades</name>
    <dbReference type="NCBI Taxonomy" id="84607"/>
    <lineage>
        <taxon>Eukaryota</taxon>
        <taxon>Fungi</taxon>
        <taxon>Dikarya</taxon>
        <taxon>Basidiomycota</taxon>
        <taxon>Agaricomycotina</taxon>
        <taxon>Agaricomycetes</taxon>
        <taxon>Agaricomycetidae</taxon>
        <taxon>Agaricales</taxon>
        <taxon>Agaricineae</taxon>
        <taxon>Strophariaceae</taxon>
        <taxon>Agrocybe</taxon>
    </lineage>
</organism>
<evidence type="ECO:0000313" key="2">
    <source>
        <dbReference type="EMBL" id="KAF4615666.1"/>
    </source>
</evidence>